<dbReference type="PANTHER" id="PTHR11843">
    <property type="entry name" value="40S RIBOSOMAL PROTEIN S12"/>
    <property type="match status" value="1"/>
</dbReference>
<dbReference type="InterPro" id="IPR000530">
    <property type="entry name" value="Ribosomal_eS12"/>
</dbReference>
<evidence type="ECO:0000313" key="8">
    <source>
        <dbReference type="Proteomes" id="UP000186922"/>
    </source>
</evidence>
<dbReference type="GO" id="GO:0015935">
    <property type="term" value="C:small ribosomal subunit"/>
    <property type="evidence" value="ECO:0007669"/>
    <property type="project" value="UniProtKB-ARBA"/>
</dbReference>
<keyword evidence="8" id="KW-1185">Reference proteome</keyword>
<dbReference type="InterPro" id="IPR004038">
    <property type="entry name" value="Ribosomal_eL8/eL30/eS12/Gad45"/>
</dbReference>
<protein>
    <recommendedName>
        <fullName evidence="4">40S ribosomal protein S12</fullName>
    </recommendedName>
</protein>
<feature type="domain" description="Ribosomal protein eL8/eL30/eS12/Gadd45" evidence="6">
    <location>
        <begin position="39"/>
        <end position="132"/>
    </location>
</feature>
<dbReference type="InterPro" id="IPR029064">
    <property type="entry name" value="Ribosomal_eL30-like_sf"/>
</dbReference>
<evidence type="ECO:0000259" key="6">
    <source>
        <dbReference type="Pfam" id="PF01248"/>
    </source>
</evidence>
<feature type="region of interest" description="Disordered" evidence="5">
    <location>
        <begin position="1"/>
        <end position="33"/>
    </location>
</feature>
<dbReference type="GO" id="GO:0003735">
    <property type="term" value="F:structural constituent of ribosome"/>
    <property type="evidence" value="ECO:0007669"/>
    <property type="project" value="InterPro"/>
</dbReference>
<keyword evidence="2 4" id="KW-0689">Ribosomal protein</keyword>
<organism evidence="7 8">
    <name type="scientific">Ramazzottius varieornatus</name>
    <name type="common">Water bear</name>
    <name type="synonym">Tardigrade</name>
    <dbReference type="NCBI Taxonomy" id="947166"/>
    <lineage>
        <taxon>Eukaryota</taxon>
        <taxon>Metazoa</taxon>
        <taxon>Ecdysozoa</taxon>
        <taxon>Tardigrada</taxon>
        <taxon>Eutardigrada</taxon>
        <taxon>Parachela</taxon>
        <taxon>Hypsibioidea</taxon>
        <taxon>Ramazzottiidae</taxon>
        <taxon>Ramazzottius</taxon>
    </lineage>
</organism>
<gene>
    <name evidence="7" type="primary">RvY_17065-1</name>
    <name evidence="7" type="synonym">RvY_17065.1</name>
    <name evidence="7" type="ORF">RvY_17065</name>
</gene>
<dbReference type="SUPFAM" id="SSF55315">
    <property type="entry name" value="L30e-like"/>
    <property type="match status" value="1"/>
</dbReference>
<evidence type="ECO:0000256" key="4">
    <source>
        <dbReference type="RuleBase" id="RU000670"/>
    </source>
</evidence>
<dbReference type="PROSITE" id="PS01189">
    <property type="entry name" value="RIBOSOMAL_S12E"/>
    <property type="match status" value="1"/>
</dbReference>
<evidence type="ECO:0000256" key="1">
    <source>
        <dbReference type="ARBA" id="ARBA00005824"/>
    </source>
</evidence>
<reference evidence="7 8" key="1">
    <citation type="journal article" date="2016" name="Nat. Commun.">
        <title>Extremotolerant tardigrade genome and improved radiotolerance of human cultured cells by tardigrade-unique protein.</title>
        <authorList>
            <person name="Hashimoto T."/>
            <person name="Horikawa D.D."/>
            <person name="Saito Y."/>
            <person name="Kuwahara H."/>
            <person name="Kozuka-Hata H."/>
            <person name="Shin-I T."/>
            <person name="Minakuchi Y."/>
            <person name="Ohishi K."/>
            <person name="Motoyama A."/>
            <person name="Aizu T."/>
            <person name="Enomoto A."/>
            <person name="Kondo K."/>
            <person name="Tanaka S."/>
            <person name="Hara Y."/>
            <person name="Koshikawa S."/>
            <person name="Sagara H."/>
            <person name="Miura T."/>
            <person name="Yokobori S."/>
            <person name="Miyagawa K."/>
            <person name="Suzuki Y."/>
            <person name="Kubo T."/>
            <person name="Oyama M."/>
            <person name="Kohara Y."/>
            <person name="Fujiyama A."/>
            <person name="Arakawa K."/>
            <person name="Katayama T."/>
            <person name="Toyoda A."/>
            <person name="Kunieda T."/>
        </authorList>
    </citation>
    <scope>NUCLEOTIDE SEQUENCE [LARGE SCALE GENOMIC DNA]</scope>
    <source>
        <strain evidence="7 8">YOKOZUNA-1</strain>
    </source>
</reference>
<dbReference type="PRINTS" id="PR00972">
    <property type="entry name" value="RIBSOMALS12E"/>
</dbReference>
<dbReference type="EMBL" id="BDGG01000014">
    <property type="protein sequence ID" value="GAV07194.1"/>
    <property type="molecule type" value="Genomic_DNA"/>
</dbReference>
<name>A0A1D1W6Y4_RAMVA</name>
<dbReference type="Proteomes" id="UP000186922">
    <property type="component" value="Unassembled WGS sequence"/>
</dbReference>
<dbReference type="GO" id="GO:0006412">
    <property type="term" value="P:translation"/>
    <property type="evidence" value="ECO:0007669"/>
    <property type="project" value="InterPro"/>
</dbReference>
<dbReference type="AlphaFoldDB" id="A0A1D1W6Y4"/>
<accession>A0A1D1W6Y4</accession>
<dbReference type="OrthoDB" id="10249311at2759"/>
<feature type="compositionally biased region" description="Acidic residues" evidence="5">
    <location>
        <begin position="1"/>
        <end position="16"/>
    </location>
</feature>
<sequence>MSDTERDDTMENDAAEEGAVAATGSAVPSAGGKMDTTTALQEVLKGALIYDGLARGIHECAKALDKRQAMLCVLAKNCDEPMYVKLVEALCKEHSINLIRVDDNKKLGEWVGLCKIDKEGKPRKVVRCSCVVVKDYGKETTAHETLKQYFKTQKGGGSTNDDED</sequence>
<comment type="caution">
    <text evidence="7">The sequence shown here is derived from an EMBL/GenBank/DDBJ whole genome shotgun (WGS) entry which is preliminary data.</text>
</comment>
<dbReference type="GO" id="GO:0022626">
    <property type="term" value="C:cytosolic ribosome"/>
    <property type="evidence" value="ECO:0007669"/>
    <property type="project" value="UniProtKB-ARBA"/>
</dbReference>
<evidence type="ECO:0000256" key="3">
    <source>
        <dbReference type="ARBA" id="ARBA00023274"/>
    </source>
</evidence>
<evidence type="ECO:0000256" key="2">
    <source>
        <dbReference type="ARBA" id="ARBA00022980"/>
    </source>
</evidence>
<evidence type="ECO:0000256" key="5">
    <source>
        <dbReference type="SAM" id="MobiDB-lite"/>
    </source>
</evidence>
<evidence type="ECO:0000313" key="7">
    <source>
        <dbReference type="EMBL" id="GAV07194.1"/>
    </source>
</evidence>
<dbReference type="Gene3D" id="3.30.1330.30">
    <property type="match status" value="1"/>
</dbReference>
<dbReference type="STRING" id="947166.A0A1D1W6Y4"/>
<dbReference type="FunFam" id="3.30.1330.30:FF:000005">
    <property type="entry name" value="40S ribosomal protein S12"/>
    <property type="match status" value="1"/>
</dbReference>
<comment type="similarity">
    <text evidence="1 4">Belongs to the eukaryotic ribosomal protein eS12 family.</text>
</comment>
<dbReference type="Pfam" id="PF01248">
    <property type="entry name" value="Ribosomal_L7Ae"/>
    <property type="match status" value="1"/>
</dbReference>
<proteinExistence type="inferred from homology"/>
<dbReference type="InterPro" id="IPR047860">
    <property type="entry name" value="Ribosomal_eS12_CS"/>
</dbReference>
<keyword evidence="3 4" id="KW-0687">Ribonucleoprotein</keyword>